<feature type="domain" description="HAMP" evidence="16">
    <location>
        <begin position="192"/>
        <end position="245"/>
    </location>
</feature>
<evidence type="ECO:0000259" key="15">
    <source>
        <dbReference type="PROSITE" id="PS50109"/>
    </source>
</evidence>
<comment type="subcellular location">
    <subcellularLocation>
        <location evidence="2 14">Cell inner membrane</location>
    </subcellularLocation>
</comment>
<dbReference type="GO" id="GO:0005886">
    <property type="term" value="C:plasma membrane"/>
    <property type="evidence" value="ECO:0007669"/>
    <property type="project" value="UniProtKB-SubCell"/>
</dbReference>
<keyword evidence="7 14" id="KW-0812">Transmembrane</keyword>
<keyword evidence="18" id="KW-1185">Reference proteome</keyword>
<dbReference type="CDD" id="cd00075">
    <property type="entry name" value="HATPase"/>
    <property type="match status" value="1"/>
</dbReference>
<feature type="transmembrane region" description="Helical" evidence="14">
    <location>
        <begin position="12"/>
        <end position="32"/>
    </location>
</feature>
<dbReference type="AlphaFoldDB" id="W0V864"/>
<dbReference type="PANTHER" id="PTHR45436:SF3">
    <property type="entry name" value="SENSOR HISTIDINE KINASE HPRS"/>
    <property type="match status" value="1"/>
</dbReference>
<dbReference type="InterPro" id="IPR036890">
    <property type="entry name" value="HATPase_C_sf"/>
</dbReference>
<dbReference type="InterPro" id="IPR050428">
    <property type="entry name" value="TCS_sensor_his_kinase"/>
</dbReference>
<proteinExistence type="predicted"/>
<name>W0V864_9BURK</name>
<reference evidence="17 18" key="1">
    <citation type="journal article" date="2015" name="Genome Announc.">
        <title>Genome Sequence of Mushroom Soft-Rot Pathogen Janthinobacterium agaricidamnosum.</title>
        <authorList>
            <person name="Graupner K."/>
            <person name="Lackner G."/>
            <person name="Hertweck C."/>
        </authorList>
    </citation>
    <scope>NUCLEOTIDE SEQUENCE [LARGE SCALE GENOMIC DNA]</scope>
    <source>
        <strain evidence="18">NBRC 102515 / DSM 9628</strain>
    </source>
</reference>
<dbReference type="GO" id="GO:0000155">
    <property type="term" value="F:phosphorelay sensor kinase activity"/>
    <property type="evidence" value="ECO:0007669"/>
    <property type="project" value="InterPro"/>
</dbReference>
<evidence type="ECO:0000256" key="4">
    <source>
        <dbReference type="ARBA" id="ARBA00022519"/>
    </source>
</evidence>
<dbReference type="RefSeq" id="WP_051780916.1">
    <property type="nucleotide sequence ID" value="NZ_BCTH01000027.1"/>
</dbReference>
<keyword evidence="8 14" id="KW-0547">Nucleotide-binding</keyword>
<protein>
    <recommendedName>
        <fullName evidence="14">Sensor protein</fullName>
        <ecNumber evidence="14">2.7.13.3</ecNumber>
    </recommendedName>
</protein>
<dbReference type="SUPFAM" id="SSF47384">
    <property type="entry name" value="Homodimeric domain of signal transducing histidine kinase"/>
    <property type="match status" value="1"/>
</dbReference>
<sequence>MSKAGRSLTAQLGALFACVAVVVFSIVGFYLYQALVIQLQEHDDADLVDRVLHIRHLLEETPDLESIRAEPHRFLDAVDLRRGLLLVIERQDGRLLMRNTEQRPLRHARSSLAAGAQLSTADVRPAALANGDRLRLISAMGLVGASGVAVRVTLARTADDRAAVLAAYRMKVLAAAFAGAALTALFGFLLSRQGLRRVRDLAAQARQVSAHNLEMRLNAALAPAELRVLADSFNEVLDRLQSSFNNLSQFADDLAHDLRTPLNNLMVQTEVALSQPRESEEYQHLLSSNYEEFGRLARMVESMLFLARADHDQIALSTEALDAATELARIAEYFEGPASEAGVAFEIAATGEVLADAHLLRRAVGNLVANAVRYTPRGAVISLAALQHAAGTTIVVSNPGPGIDALHLPRLFDRFYRSDQSRSTKSSSAGLGLAIVKSIMALHGGSAGVSSTPGGVTSFSLLFPGTGRMLHCAPRRAAKTGELLAKNPAM</sequence>
<keyword evidence="4 14" id="KW-0997">Cell inner membrane</keyword>
<dbReference type="InterPro" id="IPR003661">
    <property type="entry name" value="HisK_dim/P_dom"/>
</dbReference>
<evidence type="ECO:0000256" key="6">
    <source>
        <dbReference type="ARBA" id="ARBA00022679"/>
    </source>
</evidence>
<dbReference type="InterPro" id="IPR004358">
    <property type="entry name" value="Sig_transdc_His_kin-like_C"/>
</dbReference>
<dbReference type="SUPFAM" id="SSF55874">
    <property type="entry name" value="ATPase domain of HSP90 chaperone/DNA topoisomerase II/histidine kinase"/>
    <property type="match status" value="1"/>
</dbReference>
<accession>W0V864</accession>
<dbReference type="SMART" id="SM00387">
    <property type="entry name" value="HATPase_c"/>
    <property type="match status" value="1"/>
</dbReference>
<dbReference type="Pfam" id="PF00672">
    <property type="entry name" value="HAMP"/>
    <property type="match status" value="1"/>
</dbReference>
<evidence type="ECO:0000256" key="14">
    <source>
        <dbReference type="RuleBase" id="RU364088"/>
    </source>
</evidence>
<dbReference type="SMART" id="SM00388">
    <property type="entry name" value="HisKA"/>
    <property type="match status" value="1"/>
</dbReference>
<dbReference type="PRINTS" id="PR00344">
    <property type="entry name" value="BCTRLSENSOR"/>
</dbReference>
<evidence type="ECO:0000256" key="10">
    <source>
        <dbReference type="ARBA" id="ARBA00022840"/>
    </source>
</evidence>
<dbReference type="PROSITE" id="PS50885">
    <property type="entry name" value="HAMP"/>
    <property type="match status" value="1"/>
</dbReference>
<comment type="function">
    <text evidence="14">Member of a two-component regulatory system.</text>
</comment>
<keyword evidence="13 14" id="KW-0472">Membrane</keyword>
<evidence type="ECO:0000256" key="1">
    <source>
        <dbReference type="ARBA" id="ARBA00000085"/>
    </source>
</evidence>
<dbReference type="PROSITE" id="PS50109">
    <property type="entry name" value="HIS_KIN"/>
    <property type="match status" value="1"/>
</dbReference>
<evidence type="ECO:0000256" key="7">
    <source>
        <dbReference type="ARBA" id="ARBA00022692"/>
    </source>
</evidence>
<feature type="domain" description="Histidine kinase" evidence="15">
    <location>
        <begin position="253"/>
        <end position="467"/>
    </location>
</feature>
<dbReference type="OrthoDB" id="9786919at2"/>
<dbReference type="Pfam" id="PF02518">
    <property type="entry name" value="HATPase_c"/>
    <property type="match status" value="1"/>
</dbReference>
<evidence type="ECO:0000256" key="13">
    <source>
        <dbReference type="ARBA" id="ARBA00023136"/>
    </source>
</evidence>
<evidence type="ECO:0000256" key="3">
    <source>
        <dbReference type="ARBA" id="ARBA00022475"/>
    </source>
</evidence>
<evidence type="ECO:0000313" key="17">
    <source>
        <dbReference type="EMBL" id="CDG83815.1"/>
    </source>
</evidence>
<evidence type="ECO:0000256" key="5">
    <source>
        <dbReference type="ARBA" id="ARBA00022553"/>
    </source>
</evidence>
<dbReference type="EMBL" id="HG322949">
    <property type="protein sequence ID" value="CDG83815.1"/>
    <property type="molecule type" value="Genomic_DNA"/>
</dbReference>
<keyword evidence="5" id="KW-0597">Phosphoprotein</keyword>
<dbReference type="InterPro" id="IPR006290">
    <property type="entry name" value="CztS_silS_copS"/>
</dbReference>
<keyword evidence="11 14" id="KW-1133">Transmembrane helix</keyword>
<feature type="transmembrane region" description="Helical" evidence="14">
    <location>
        <begin position="172"/>
        <end position="190"/>
    </location>
</feature>
<dbReference type="PANTHER" id="PTHR45436">
    <property type="entry name" value="SENSOR HISTIDINE KINASE YKOH"/>
    <property type="match status" value="1"/>
</dbReference>
<keyword evidence="6 14" id="KW-0808">Transferase</keyword>
<dbReference type="Proteomes" id="UP000027604">
    <property type="component" value="Chromosome I"/>
</dbReference>
<dbReference type="CDD" id="cd06225">
    <property type="entry name" value="HAMP"/>
    <property type="match status" value="1"/>
</dbReference>
<dbReference type="InterPro" id="IPR003594">
    <property type="entry name" value="HATPase_dom"/>
</dbReference>
<dbReference type="EC" id="2.7.13.3" evidence="14"/>
<dbReference type="STRING" id="1349767.GJA_3193"/>
<dbReference type="HOGENOM" id="CLU_000445_89_6_4"/>
<gene>
    <name evidence="17" type="ORF">GJA_3193</name>
</gene>
<keyword evidence="3 14" id="KW-1003">Cell membrane</keyword>
<dbReference type="PROSITE" id="PS51257">
    <property type="entry name" value="PROKAR_LIPOPROTEIN"/>
    <property type="match status" value="1"/>
</dbReference>
<evidence type="ECO:0000256" key="12">
    <source>
        <dbReference type="ARBA" id="ARBA00023012"/>
    </source>
</evidence>
<dbReference type="SMART" id="SM00304">
    <property type="entry name" value="HAMP"/>
    <property type="match status" value="1"/>
</dbReference>
<dbReference type="InterPro" id="IPR005467">
    <property type="entry name" value="His_kinase_dom"/>
</dbReference>
<dbReference type="NCBIfam" id="TIGR01386">
    <property type="entry name" value="cztS_silS_copS"/>
    <property type="match status" value="1"/>
</dbReference>
<dbReference type="KEGG" id="jag:GJA_3193"/>
<comment type="catalytic activity">
    <reaction evidence="1 14">
        <text>ATP + protein L-histidine = ADP + protein N-phospho-L-histidine.</text>
        <dbReference type="EC" id="2.7.13.3"/>
    </reaction>
</comment>
<evidence type="ECO:0000256" key="11">
    <source>
        <dbReference type="ARBA" id="ARBA00022989"/>
    </source>
</evidence>
<keyword evidence="12 14" id="KW-0902">Two-component regulatory system</keyword>
<dbReference type="CDD" id="cd00082">
    <property type="entry name" value="HisKA"/>
    <property type="match status" value="1"/>
</dbReference>
<dbReference type="Gene3D" id="6.10.340.10">
    <property type="match status" value="1"/>
</dbReference>
<dbReference type="InterPro" id="IPR003660">
    <property type="entry name" value="HAMP_dom"/>
</dbReference>
<evidence type="ECO:0000256" key="9">
    <source>
        <dbReference type="ARBA" id="ARBA00022777"/>
    </source>
</evidence>
<feature type="transmembrane region" description="Helical" evidence="14">
    <location>
        <begin position="134"/>
        <end position="152"/>
    </location>
</feature>
<evidence type="ECO:0000313" key="18">
    <source>
        <dbReference type="Proteomes" id="UP000027604"/>
    </source>
</evidence>
<keyword evidence="10 14" id="KW-0067">ATP-binding</keyword>
<dbReference type="Gene3D" id="1.10.287.130">
    <property type="match status" value="1"/>
</dbReference>
<dbReference type="PATRIC" id="fig|1349767.4.peg.4984"/>
<dbReference type="InterPro" id="IPR036097">
    <property type="entry name" value="HisK_dim/P_sf"/>
</dbReference>
<evidence type="ECO:0000256" key="2">
    <source>
        <dbReference type="ARBA" id="ARBA00004533"/>
    </source>
</evidence>
<organism evidence="17 18">
    <name type="scientific">Janthinobacterium agaricidamnosum NBRC 102515 = DSM 9628</name>
    <dbReference type="NCBI Taxonomy" id="1349767"/>
    <lineage>
        <taxon>Bacteria</taxon>
        <taxon>Pseudomonadati</taxon>
        <taxon>Pseudomonadota</taxon>
        <taxon>Betaproteobacteria</taxon>
        <taxon>Burkholderiales</taxon>
        <taxon>Oxalobacteraceae</taxon>
        <taxon>Janthinobacterium</taxon>
    </lineage>
</organism>
<dbReference type="eggNOG" id="COG0642">
    <property type="taxonomic scope" value="Bacteria"/>
</dbReference>
<keyword evidence="9 14" id="KW-0418">Kinase</keyword>
<dbReference type="Gene3D" id="3.30.565.10">
    <property type="entry name" value="Histidine kinase-like ATPase, C-terminal domain"/>
    <property type="match status" value="1"/>
</dbReference>
<evidence type="ECO:0000256" key="8">
    <source>
        <dbReference type="ARBA" id="ARBA00022741"/>
    </source>
</evidence>
<dbReference type="Pfam" id="PF00512">
    <property type="entry name" value="HisKA"/>
    <property type="match status" value="1"/>
</dbReference>
<evidence type="ECO:0000259" key="16">
    <source>
        <dbReference type="PROSITE" id="PS50885"/>
    </source>
</evidence>
<dbReference type="GO" id="GO:0005524">
    <property type="term" value="F:ATP binding"/>
    <property type="evidence" value="ECO:0007669"/>
    <property type="project" value="UniProtKB-KW"/>
</dbReference>